<keyword evidence="1" id="KW-0812">Transmembrane</keyword>
<protein>
    <submittedName>
        <fullName evidence="2">Uncharacterized protein</fullName>
    </submittedName>
</protein>
<keyword evidence="3" id="KW-1185">Reference proteome</keyword>
<reference evidence="2" key="1">
    <citation type="submission" date="2020-06" db="EMBL/GenBank/DDBJ databases">
        <authorList>
            <person name="Li T."/>
            <person name="Hu X."/>
            <person name="Zhang T."/>
            <person name="Song X."/>
            <person name="Zhang H."/>
            <person name="Dai N."/>
            <person name="Sheng W."/>
            <person name="Hou X."/>
            <person name="Wei L."/>
        </authorList>
    </citation>
    <scope>NUCLEOTIDE SEQUENCE</scope>
    <source>
        <strain evidence="2">3651</strain>
        <tissue evidence="2">Leaf</tissue>
    </source>
</reference>
<sequence>MNPREPLRCGAILPITSCFVTTYVVAPLFRGLLAFMREATLANIRPFLPYRSLGMCGGLSKNPNRVPALKAPYSSGLMSLRNPHWALCPLGLHIFEWLFLVFWAYGAFEIEFLV</sequence>
<dbReference type="AlphaFoldDB" id="A0AAE1XR82"/>
<dbReference type="Proteomes" id="UP001293254">
    <property type="component" value="Unassembled WGS sequence"/>
</dbReference>
<organism evidence="2 3">
    <name type="scientific">Sesamum alatum</name>
    <dbReference type="NCBI Taxonomy" id="300844"/>
    <lineage>
        <taxon>Eukaryota</taxon>
        <taxon>Viridiplantae</taxon>
        <taxon>Streptophyta</taxon>
        <taxon>Embryophyta</taxon>
        <taxon>Tracheophyta</taxon>
        <taxon>Spermatophyta</taxon>
        <taxon>Magnoliopsida</taxon>
        <taxon>eudicotyledons</taxon>
        <taxon>Gunneridae</taxon>
        <taxon>Pentapetalae</taxon>
        <taxon>asterids</taxon>
        <taxon>lamiids</taxon>
        <taxon>Lamiales</taxon>
        <taxon>Pedaliaceae</taxon>
        <taxon>Sesamum</taxon>
    </lineage>
</organism>
<accession>A0AAE1XR82</accession>
<feature type="transmembrane region" description="Helical" evidence="1">
    <location>
        <begin position="85"/>
        <end position="105"/>
    </location>
</feature>
<dbReference type="EMBL" id="JACGWO010000011">
    <property type="protein sequence ID" value="KAK4416071.1"/>
    <property type="molecule type" value="Genomic_DNA"/>
</dbReference>
<reference evidence="2" key="2">
    <citation type="journal article" date="2024" name="Plant">
        <title>Genomic evolution and insights into agronomic trait innovations of Sesamum species.</title>
        <authorList>
            <person name="Miao H."/>
            <person name="Wang L."/>
            <person name="Qu L."/>
            <person name="Liu H."/>
            <person name="Sun Y."/>
            <person name="Le M."/>
            <person name="Wang Q."/>
            <person name="Wei S."/>
            <person name="Zheng Y."/>
            <person name="Lin W."/>
            <person name="Duan Y."/>
            <person name="Cao H."/>
            <person name="Xiong S."/>
            <person name="Wang X."/>
            <person name="Wei L."/>
            <person name="Li C."/>
            <person name="Ma Q."/>
            <person name="Ju M."/>
            <person name="Zhao R."/>
            <person name="Li G."/>
            <person name="Mu C."/>
            <person name="Tian Q."/>
            <person name="Mei H."/>
            <person name="Zhang T."/>
            <person name="Gao T."/>
            <person name="Zhang H."/>
        </authorList>
    </citation>
    <scope>NUCLEOTIDE SEQUENCE</scope>
    <source>
        <strain evidence="2">3651</strain>
    </source>
</reference>
<gene>
    <name evidence="2" type="ORF">Salat_2714500</name>
</gene>
<feature type="transmembrane region" description="Helical" evidence="1">
    <location>
        <begin position="12"/>
        <end position="35"/>
    </location>
</feature>
<comment type="caution">
    <text evidence="2">The sequence shown here is derived from an EMBL/GenBank/DDBJ whole genome shotgun (WGS) entry which is preliminary data.</text>
</comment>
<evidence type="ECO:0000256" key="1">
    <source>
        <dbReference type="SAM" id="Phobius"/>
    </source>
</evidence>
<name>A0AAE1XR82_9LAMI</name>
<evidence type="ECO:0000313" key="3">
    <source>
        <dbReference type="Proteomes" id="UP001293254"/>
    </source>
</evidence>
<keyword evidence="1" id="KW-1133">Transmembrane helix</keyword>
<keyword evidence="1" id="KW-0472">Membrane</keyword>
<proteinExistence type="predicted"/>
<evidence type="ECO:0000313" key="2">
    <source>
        <dbReference type="EMBL" id="KAK4416071.1"/>
    </source>
</evidence>